<dbReference type="AlphaFoldDB" id="A0A239ICA4"/>
<evidence type="ECO:0000256" key="8">
    <source>
        <dbReference type="SAM" id="SignalP"/>
    </source>
</evidence>
<sequence length="1068" mass="117871">MSNHKRFTYLDLYRKYTSPKRVLTSKLAAVLLTTSLFQAQAAQAGTVALPTRSLASPYTSHVQVQKVTGVVTDASTGDALPGVTVLVEGTTTGTATGIDGEFQIPVSNPNATLVFSFIGYQTQKVPLNGRTAVTVQLGTDAQALEEVVVVGYGTIKKSDLTGAVSTVETEEIQQVATVDVNQALQGKVAGVQITPSSGAPGTGAKVRIRGIGSFGASDPLYVVDGYPVGSIDFLSPNDIASMEVLKDASATAVYGNRGANGVIIVTTKQGKEGKPTFNFNMYAGIQNPWNKLDLTNAAEYSELYLEAYTNDGIDVTDPNQFNATNYAILKNAIDNNLEGTDWQKAITNRNAPIQNYNFSVSGGSENSRYNVSATYFNQEGTVLNTGMEKFLIRANNDYTFNSIFKGGWSLNYVNANFNNYQINQYSGVLPTATVTSPLTPAWDPVTNNYGEATRFSTGFNPLRLANETENLTTQQNRVVATVYGEAELTDGLTFRSTFGGDVNFNKIREYWPEFVINANERRTQSSLYDERQNGWQWTWSNVLNYTKDFGEHRINAMLGQEAQTQFADYVNVTGYNILNDPTQFYVGAAKQTAFQAGSFAEESSLFSVFGRLNYSYQGKYLLTATLRRDASSKFIPENRVGYFPSFSLGWNVVEESFLQDVTWLSNLKLRAGYGVVGNQNILSATSTSYVVQPQQRYVFGGEPVEGRANTTLRNEDLVWEASTMTNFGVDAGFLNNKLNLSLEYFDKRTRDLLVTVPIPSYIGALAPVANAGDMLNRGFEAALNYRQSEGDFRYDLGVNASFIQNEVLNLGGGEAFTAANVDRLGNVTRFKEGEEFAYFYGRKTDGIFNSPEEVASYVYTNPETGETNLIQPNAQPGDVKFVDLNGDGMINDQDRTKLGSAMPDFTYGFNAFMEYKNFDLKIFFQGVYGNETVNAMSVFTENPQGIFNSYSSRLDRWTPENPNTDEPRMTATDPNVNITFSDRYVEDGSYLRLRNIQLGYTLPESLTSRVGVKGLRVYVSSDNLLTFTKYTGYEPEVGDLWNNPFYYGVDMATYPQARTFIGGLNVTF</sequence>
<feature type="signal peptide" evidence="8">
    <location>
        <begin position="1"/>
        <end position="41"/>
    </location>
</feature>
<dbReference type="Proteomes" id="UP000198432">
    <property type="component" value="Unassembled WGS sequence"/>
</dbReference>
<dbReference type="NCBIfam" id="TIGR04057">
    <property type="entry name" value="SusC_RagA_signa"/>
    <property type="match status" value="1"/>
</dbReference>
<dbReference type="OrthoDB" id="9768177at2"/>
<dbReference type="InterPro" id="IPR039426">
    <property type="entry name" value="TonB-dep_rcpt-like"/>
</dbReference>
<dbReference type="InterPro" id="IPR036942">
    <property type="entry name" value="Beta-barrel_TonB_sf"/>
</dbReference>
<evidence type="ECO:0000256" key="7">
    <source>
        <dbReference type="PROSITE-ProRule" id="PRU01360"/>
    </source>
</evidence>
<protein>
    <submittedName>
        <fullName evidence="10">TonB-linked outer membrane protein, SusC/RagA family</fullName>
    </submittedName>
</protein>
<evidence type="ECO:0000313" key="10">
    <source>
        <dbReference type="EMBL" id="SNS90898.1"/>
    </source>
</evidence>
<feature type="domain" description="TonB-dependent receptor plug" evidence="9">
    <location>
        <begin position="157"/>
        <end position="262"/>
    </location>
</feature>
<dbReference type="SUPFAM" id="SSF49464">
    <property type="entry name" value="Carboxypeptidase regulatory domain-like"/>
    <property type="match status" value="1"/>
</dbReference>
<dbReference type="SUPFAM" id="SSF56935">
    <property type="entry name" value="Porins"/>
    <property type="match status" value="1"/>
</dbReference>
<evidence type="ECO:0000256" key="1">
    <source>
        <dbReference type="ARBA" id="ARBA00004571"/>
    </source>
</evidence>
<keyword evidence="4 7" id="KW-0812">Transmembrane</keyword>
<dbReference type="Pfam" id="PF13715">
    <property type="entry name" value="CarbopepD_reg_2"/>
    <property type="match status" value="1"/>
</dbReference>
<proteinExistence type="inferred from homology"/>
<dbReference type="InterPro" id="IPR023997">
    <property type="entry name" value="TonB-dep_OMP_SusC/RagA_CS"/>
</dbReference>
<keyword evidence="11" id="KW-1185">Reference proteome</keyword>
<evidence type="ECO:0000259" key="9">
    <source>
        <dbReference type="Pfam" id="PF07715"/>
    </source>
</evidence>
<evidence type="ECO:0000256" key="3">
    <source>
        <dbReference type="ARBA" id="ARBA00022452"/>
    </source>
</evidence>
<evidence type="ECO:0000313" key="11">
    <source>
        <dbReference type="Proteomes" id="UP000198432"/>
    </source>
</evidence>
<organism evidence="10 11">
    <name type="scientific">Pontibacter ummariensis</name>
    <dbReference type="NCBI Taxonomy" id="1610492"/>
    <lineage>
        <taxon>Bacteria</taxon>
        <taxon>Pseudomonadati</taxon>
        <taxon>Bacteroidota</taxon>
        <taxon>Cytophagia</taxon>
        <taxon>Cytophagales</taxon>
        <taxon>Hymenobacteraceae</taxon>
        <taxon>Pontibacter</taxon>
    </lineage>
</organism>
<keyword evidence="3 7" id="KW-1134">Transmembrane beta strand</keyword>
<evidence type="ECO:0000256" key="4">
    <source>
        <dbReference type="ARBA" id="ARBA00022692"/>
    </source>
</evidence>
<dbReference type="EMBL" id="FZOQ01000016">
    <property type="protein sequence ID" value="SNS90898.1"/>
    <property type="molecule type" value="Genomic_DNA"/>
</dbReference>
<dbReference type="FunFam" id="2.170.130.10:FF:000008">
    <property type="entry name" value="SusC/RagA family TonB-linked outer membrane protein"/>
    <property type="match status" value="1"/>
</dbReference>
<dbReference type="PROSITE" id="PS52016">
    <property type="entry name" value="TONB_DEPENDENT_REC_3"/>
    <property type="match status" value="1"/>
</dbReference>
<reference evidence="11" key="1">
    <citation type="submission" date="2017-06" db="EMBL/GenBank/DDBJ databases">
        <authorList>
            <person name="Varghese N."/>
            <person name="Submissions S."/>
        </authorList>
    </citation>
    <scope>NUCLEOTIDE SEQUENCE [LARGE SCALE GENOMIC DNA]</scope>
    <source>
        <strain evidence="11">NKM1</strain>
    </source>
</reference>
<dbReference type="GO" id="GO:0009279">
    <property type="term" value="C:cell outer membrane"/>
    <property type="evidence" value="ECO:0007669"/>
    <property type="project" value="UniProtKB-SubCell"/>
</dbReference>
<comment type="similarity">
    <text evidence="7">Belongs to the TonB-dependent receptor family.</text>
</comment>
<dbReference type="NCBIfam" id="TIGR04056">
    <property type="entry name" value="OMP_RagA_SusC"/>
    <property type="match status" value="1"/>
</dbReference>
<dbReference type="Gene3D" id="2.40.170.20">
    <property type="entry name" value="TonB-dependent receptor, beta-barrel domain"/>
    <property type="match status" value="1"/>
</dbReference>
<gene>
    <name evidence="10" type="ORF">SAMN06296052_11686</name>
</gene>
<feature type="chain" id="PRO_5013189985" evidence="8">
    <location>
        <begin position="42"/>
        <end position="1068"/>
    </location>
</feature>
<evidence type="ECO:0000256" key="5">
    <source>
        <dbReference type="ARBA" id="ARBA00023136"/>
    </source>
</evidence>
<evidence type="ECO:0000256" key="6">
    <source>
        <dbReference type="ARBA" id="ARBA00023237"/>
    </source>
</evidence>
<comment type="subcellular location">
    <subcellularLocation>
        <location evidence="1 7">Cell outer membrane</location>
        <topology evidence="1 7">Multi-pass membrane protein</topology>
    </subcellularLocation>
</comment>
<keyword evidence="2 7" id="KW-0813">Transport</keyword>
<keyword evidence="5 7" id="KW-0472">Membrane</keyword>
<dbReference type="Pfam" id="PF07715">
    <property type="entry name" value="Plug"/>
    <property type="match status" value="1"/>
</dbReference>
<dbReference type="InterPro" id="IPR012910">
    <property type="entry name" value="Plug_dom"/>
</dbReference>
<dbReference type="InterPro" id="IPR023996">
    <property type="entry name" value="TonB-dep_OMP_SusC/RagA"/>
</dbReference>
<accession>A0A239ICA4</accession>
<dbReference type="Gene3D" id="2.60.40.1120">
    <property type="entry name" value="Carboxypeptidase-like, regulatory domain"/>
    <property type="match status" value="1"/>
</dbReference>
<evidence type="ECO:0000256" key="2">
    <source>
        <dbReference type="ARBA" id="ARBA00022448"/>
    </source>
</evidence>
<keyword evidence="6 7" id="KW-0998">Cell outer membrane</keyword>
<dbReference type="Gene3D" id="2.170.130.10">
    <property type="entry name" value="TonB-dependent receptor, plug domain"/>
    <property type="match status" value="1"/>
</dbReference>
<dbReference type="InterPro" id="IPR037066">
    <property type="entry name" value="Plug_dom_sf"/>
</dbReference>
<keyword evidence="8" id="KW-0732">Signal</keyword>
<name>A0A239ICA4_9BACT</name>
<dbReference type="InterPro" id="IPR008969">
    <property type="entry name" value="CarboxyPept-like_regulatory"/>
</dbReference>
<dbReference type="RefSeq" id="WP_089320431.1">
    <property type="nucleotide sequence ID" value="NZ_FZOQ01000016.1"/>
</dbReference>